<dbReference type="PANTHER" id="PTHR31438:SF1">
    <property type="entry name" value="LYSINE N-ACYLTRANSFERASE C17G9.06C-RELATED"/>
    <property type="match status" value="1"/>
</dbReference>
<dbReference type="SUPFAM" id="SSF55729">
    <property type="entry name" value="Acyl-CoA N-acyltransferases (Nat)"/>
    <property type="match status" value="1"/>
</dbReference>
<accession>A0A6B2JHF2</accession>
<dbReference type="PANTHER" id="PTHR31438">
    <property type="entry name" value="LYSINE N-ACYLTRANSFERASE C17G9.06C-RELATED"/>
    <property type="match status" value="1"/>
</dbReference>
<sequence>MAGPYSFRRVREEDRALLRRWLAEPHVRKWWGSDEPAERLELEGHVARWIVWLEGTPFAYMQDYSVHGEEGHHFAGLPAGSRGIDQYIGVPGLIGQGHGTGFIGARMQALYDEGAPAIAVDPDPTNARAIAVYRKLGFEVSGPAHDSRWGRVLPMVAWR</sequence>
<keyword evidence="4" id="KW-1185">Reference proteome</keyword>
<keyword evidence="1" id="KW-0046">Antibiotic resistance</keyword>
<dbReference type="InterPro" id="IPR016181">
    <property type="entry name" value="Acyl_CoA_acyltransferase"/>
</dbReference>
<protein>
    <submittedName>
        <fullName evidence="3">Acetyltransferase</fullName>
    </submittedName>
</protein>
<evidence type="ECO:0000256" key="1">
    <source>
        <dbReference type="ARBA" id="ARBA00023251"/>
    </source>
</evidence>
<comment type="caution">
    <text evidence="3">The sequence shown here is derived from an EMBL/GenBank/DDBJ whole genome shotgun (WGS) entry which is preliminary data.</text>
</comment>
<dbReference type="RefSeq" id="WP_163891385.1">
    <property type="nucleotide sequence ID" value="NZ_JAAFYS010000002.1"/>
</dbReference>
<dbReference type="PROSITE" id="PS51186">
    <property type="entry name" value="GNAT"/>
    <property type="match status" value="1"/>
</dbReference>
<keyword evidence="3" id="KW-0808">Transferase</keyword>
<name>A0A6B2JHF2_9RHOB</name>
<evidence type="ECO:0000259" key="2">
    <source>
        <dbReference type="PROSITE" id="PS51186"/>
    </source>
</evidence>
<evidence type="ECO:0000313" key="4">
    <source>
        <dbReference type="Proteomes" id="UP000474757"/>
    </source>
</evidence>
<dbReference type="InterPro" id="IPR000182">
    <property type="entry name" value="GNAT_dom"/>
</dbReference>
<dbReference type="Pfam" id="PF13523">
    <property type="entry name" value="Acetyltransf_8"/>
    <property type="match status" value="1"/>
</dbReference>
<dbReference type="AlphaFoldDB" id="A0A6B2JHF2"/>
<dbReference type="EMBL" id="JAAGAB010000002">
    <property type="protein sequence ID" value="NDV00673.1"/>
    <property type="molecule type" value="Genomic_DNA"/>
</dbReference>
<organism evidence="3 4">
    <name type="scientific">Pseudoroseicyclus tamaricis</name>
    <dbReference type="NCBI Taxonomy" id="2705421"/>
    <lineage>
        <taxon>Bacteria</taxon>
        <taxon>Pseudomonadati</taxon>
        <taxon>Pseudomonadota</taxon>
        <taxon>Alphaproteobacteria</taxon>
        <taxon>Rhodobacterales</taxon>
        <taxon>Paracoccaceae</taxon>
        <taxon>Pseudoroseicyclus</taxon>
    </lineage>
</organism>
<evidence type="ECO:0000313" key="3">
    <source>
        <dbReference type="EMBL" id="NDV00673.1"/>
    </source>
</evidence>
<feature type="domain" description="N-acetyltransferase" evidence="2">
    <location>
        <begin position="5"/>
        <end position="159"/>
    </location>
</feature>
<dbReference type="Gene3D" id="3.40.630.30">
    <property type="match status" value="1"/>
</dbReference>
<dbReference type="GO" id="GO:0046677">
    <property type="term" value="P:response to antibiotic"/>
    <property type="evidence" value="ECO:0007669"/>
    <property type="project" value="UniProtKB-KW"/>
</dbReference>
<dbReference type="Proteomes" id="UP000474757">
    <property type="component" value="Unassembled WGS sequence"/>
</dbReference>
<dbReference type="GO" id="GO:0016410">
    <property type="term" value="F:N-acyltransferase activity"/>
    <property type="evidence" value="ECO:0007669"/>
    <property type="project" value="TreeGrafter"/>
</dbReference>
<reference evidence="3 4" key="1">
    <citation type="submission" date="2020-02" db="EMBL/GenBank/DDBJ databases">
        <title>Pseudoroseicyclus tamarix, sp. nov., isolated from offshore sediment of a Tamarix chinensis forest.</title>
        <authorList>
            <person name="Gai Y."/>
        </authorList>
    </citation>
    <scope>NUCLEOTIDE SEQUENCE [LARGE SCALE GENOMIC DNA]</scope>
    <source>
        <strain evidence="3 4">CLL3-39</strain>
    </source>
</reference>
<proteinExistence type="predicted"/>
<gene>
    <name evidence="3" type="ORF">GZA08_06790</name>
</gene>